<reference evidence="2" key="1">
    <citation type="journal article" date="2022" name="bioRxiv">
        <title>Sequencing and chromosome-scale assembly of the giantPleurodeles waltlgenome.</title>
        <authorList>
            <person name="Brown T."/>
            <person name="Elewa A."/>
            <person name="Iarovenko S."/>
            <person name="Subramanian E."/>
            <person name="Araus A.J."/>
            <person name="Petzold A."/>
            <person name="Susuki M."/>
            <person name="Suzuki K.-i.T."/>
            <person name="Hayashi T."/>
            <person name="Toyoda A."/>
            <person name="Oliveira C."/>
            <person name="Osipova E."/>
            <person name="Leigh N.D."/>
            <person name="Simon A."/>
            <person name="Yun M.H."/>
        </authorList>
    </citation>
    <scope>NUCLEOTIDE SEQUENCE</scope>
    <source>
        <strain evidence="2">20211129_DDA</strain>
        <tissue evidence="2">Liver</tissue>
    </source>
</reference>
<dbReference type="Proteomes" id="UP001066276">
    <property type="component" value="Chromosome 7"/>
</dbReference>
<comment type="caution">
    <text evidence="2">The sequence shown here is derived from an EMBL/GenBank/DDBJ whole genome shotgun (WGS) entry which is preliminary data.</text>
</comment>
<keyword evidence="3" id="KW-1185">Reference proteome</keyword>
<organism evidence="2 3">
    <name type="scientific">Pleurodeles waltl</name>
    <name type="common">Iberian ribbed newt</name>
    <dbReference type="NCBI Taxonomy" id="8319"/>
    <lineage>
        <taxon>Eukaryota</taxon>
        <taxon>Metazoa</taxon>
        <taxon>Chordata</taxon>
        <taxon>Craniata</taxon>
        <taxon>Vertebrata</taxon>
        <taxon>Euteleostomi</taxon>
        <taxon>Amphibia</taxon>
        <taxon>Batrachia</taxon>
        <taxon>Caudata</taxon>
        <taxon>Salamandroidea</taxon>
        <taxon>Salamandridae</taxon>
        <taxon>Pleurodelinae</taxon>
        <taxon>Pleurodeles</taxon>
    </lineage>
</organism>
<gene>
    <name evidence="2" type="ORF">NDU88_007037</name>
</gene>
<dbReference type="EMBL" id="JANPWB010000011">
    <property type="protein sequence ID" value="KAJ1128662.1"/>
    <property type="molecule type" value="Genomic_DNA"/>
</dbReference>
<evidence type="ECO:0000313" key="3">
    <source>
        <dbReference type="Proteomes" id="UP001066276"/>
    </source>
</evidence>
<name>A0AAV7PMM2_PLEWA</name>
<evidence type="ECO:0000313" key="2">
    <source>
        <dbReference type="EMBL" id="KAJ1128662.1"/>
    </source>
</evidence>
<feature type="region of interest" description="Disordered" evidence="1">
    <location>
        <begin position="68"/>
        <end position="88"/>
    </location>
</feature>
<accession>A0AAV7PMM2</accession>
<dbReference type="AlphaFoldDB" id="A0AAV7PMM2"/>
<sequence length="101" mass="10944">MCLACRNLEGGDSTHAPGLQRIGSPFLVSPGYTPAHSSRHMIRSVDGATCLLHNSLTRCHFTKRTAKLGRPNPQAQSRRRCEEDAGKGGWHHTAVITAAAR</sequence>
<evidence type="ECO:0000256" key="1">
    <source>
        <dbReference type="SAM" id="MobiDB-lite"/>
    </source>
</evidence>
<proteinExistence type="predicted"/>
<protein>
    <submittedName>
        <fullName evidence="2">Uncharacterized protein</fullName>
    </submittedName>
</protein>